<comment type="similarity">
    <text evidence="2 8">Belongs to the class-I pyridoxal-phosphate-dependent aminotransferase family.</text>
</comment>
<evidence type="ECO:0000256" key="7">
    <source>
        <dbReference type="ARBA" id="ARBA00049185"/>
    </source>
</evidence>
<evidence type="ECO:0000256" key="8">
    <source>
        <dbReference type="RuleBase" id="RU000481"/>
    </source>
</evidence>
<dbReference type="EMBL" id="OBEL01000005">
    <property type="protein sequence ID" value="SNZ20780.1"/>
    <property type="molecule type" value="Genomic_DNA"/>
</dbReference>
<evidence type="ECO:0000313" key="10">
    <source>
        <dbReference type="EMBL" id="SNZ20780.1"/>
    </source>
</evidence>
<keyword evidence="4 8" id="KW-0032">Aminotransferase</keyword>
<organism evidence="10 11">
    <name type="scientific">Cohaesibacter gelatinilyticus</name>
    <dbReference type="NCBI Taxonomy" id="372072"/>
    <lineage>
        <taxon>Bacteria</taxon>
        <taxon>Pseudomonadati</taxon>
        <taxon>Pseudomonadota</taxon>
        <taxon>Alphaproteobacteria</taxon>
        <taxon>Hyphomicrobiales</taxon>
        <taxon>Cohaesibacteraceae</taxon>
    </lineage>
</organism>
<protein>
    <recommendedName>
        <fullName evidence="8">Aminotransferase</fullName>
        <ecNumber evidence="8">2.6.1.-</ecNumber>
    </recommendedName>
</protein>
<dbReference type="InterPro" id="IPR015422">
    <property type="entry name" value="PyrdxlP-dep_Trfase_small"/>
</dbReference>
<evidence type="ECO:0000256" key="3">
    <source>
        <dbReference type="ARBA" id="ARBA00011738"/>
    </source>
</evidence>
<keyword evidence="5 8" id="KW-0808">Transferase</keyword>
<evidence type="ECO:0000256" key="6">
    <source>
        <dbReference type="ARBA" id="ARBA00022898"/>
    </source>
</evidence>
<proteinExistence type="inferred from homology"/>
<dbReference type="PANTHER" id="PTHR46383">
    <property type="entry name" value="ASPARTATE AMINOTRANSFERASE"/>
    <property type="match status" value="1"/>
</dbReference>
<dbReference type="EC" id="2.6.1.-" evidence="8"/>
<dbReference type="PROSITE" id="PS00105">
    <property type="entry name" value="AA_TRANSFER_CLASS_1"/>
    <property type="match status" value="1"/>
</dbReference>
<dbReference type="GO" id="GO:0006520">
    <property type="term" value="P:amino acid metabolic process"/>
    <property type="evidence" value="ECO:0007669"/>
    <property type="project" value="InterPro"/>
</dbReference>
<dbReference type="OrthoDB" id="9763453at2"/>
<dbReference type="Pfam" id="PF00155">
    <property type="entry name" value="Aminotran_1_2"/>
    <property type="match status" value="1"/>
</dbReference>
<dbReference type="Proteomes" id="UP000219439">
    <property type="component" value="Unassembled WGS sequence"/>
</dbReference>
<dbReference type="AlphaFoldDB" id="A0A285PGD4"/>
<comment type="catalytic activity">
    <reaction evidence="7">
        <text>L-aspartate + 2-oxoglutarate = oxaloacetate + L-glutamate</text>
        <dbReference type="Rhea" id="RHEA:21824"/>
        <dbReference type="ChEBI" id="CHEBI:16452"/>
        <dbReference type="ChEBI" id="CHEBI:16810"/>
        <dbReference type="ChEBI" id="CHEBI:29985"/>
        <dbReference type="ChEBI" id="CHEBI:29991"/>
        <dbReference type="EC" id="2.6.1.1"/>
    </reaction>
</comment>
<dbReference type="FunFam" id="3.40.640.10:FF:000033">
    <property type="entry name" value="Aspartate aminotransferase"/>
    <property type="match status" value="1"/>
</dbReference>
<dbReference type="CDD" id="cd00609">
    <property type="entry name" value="AAT_like"/>
    <property type="match status" value="1"/>
</dbReference>
<evidence type="ECO:0000256" key="2">
    <source>
        <dbReference type="ARBA" id="ARBA00007441"/>
    </source>
</evidence>
<name>A0A285PGD4_9HYPH</name>
<dbReference type="InterPro" id="IPR015424">
    <property type="entry name" value="PyrdxlP-dep_Trfase"/>
</dbReference>
<keyword evidence="11" id="KW-1185">Reference proteome</keyword>
<comment type="cofactor">
    <cofactor evidence="1 8">
        <name>pyridoxal 5'-phosphate</name>
        <dbReference type="ChEBI" id="CHEBI:597326"/>
    </cofactor>
</comment>
<dbReference type="Gene3D" id="3.40.640.10">
    <property type="entry name" value="Type I PLP-dependent aspartate aminotransferase-like (Major domain)"/>
    <property type="match status" value="1"/>
</dbReference>
<dbReference type="InterPro" id="IPR004839">
    <property type="entry name" value="Aminotransferase_I/II_large"/>
</dbReference>
<sequence length="403" mass="43369">MTAQPALSKRAQSIGLSKIAQLVSRAAELRAQGKDVISLGFGEPDFDTPLNIREAAQKAMDEGDTRYTATGGTNTLKLAVQKKFKNDNGLDVDLDQIMVSVGAKHVLFNAFLATLDEGDEVIIPAPFWTSYPDIVKVAEGTPVFVSCGADVGFKLTPSALEAAITPKTKWVMINSPSNPTGAVYSADEISALAEVIRKHPHVWILSDDIYEHIRFTEGKYATIAALAPDLSGRTLTMNGVSKAYAMTGWRIGFCTGPKALIKAMTAIQGQATSGPNSIAQAAAVEALEGPQNFLDESRATFKERRDKVVCWLNECPGIKCQTPDGAFYAFPTCSDCFGKVTPDGTKIETIDDLASFLLEKHDVTIIPGTAFGAPNEFRISYAASLEILHEACNRIKAGCEQLQ</sequence>
<evidence type="ECO:0000313" key="11">
    <source>
        <dbReference type="Proteomes" id="UP000219439"/>
    </source>
</evidence>
<dbReference type="RefSeq" id="WP_097155133.1">
    <property type="nucleotide sequence ID" value="NZ_OBEL01000005.1"/>
</dbReference>
<evidence type="ECO:0000256" key="4">
    <source>
        <dbReference type="ARBA" id="ARBA00022576"/>
    </source>
</evidence>
<dbReference type="GO" id="GO:0004069">
    <property type="term" value="F:L-aspartate:2-oxoglutarate aminotransferase activity"/>
    <property type="evidence" value="ECO:0007669"/>
    <property type="project" value="UniProtKB-EC"/>
</dbReference>
<evidence type="ECO:0000256" key="5">
    <source>
        <dbReference type="ARBA" id="ARBA00022679"/>
    </source>
</evidence>
<evidence type="ECO:0000259" key="9">
    <source>
        <dbReference type="Pfam" id="PF00155"/>
    </source>
</evidence>
<comment type="subunit">
    <text evidence="3">Homodimer.</text>
</comment>
<reference evidence="10 11" key="1">
    <citation type="submission" date="2017-09" db="EMBL/GenBank/DDBJ databases">
        <authorList>
            <person name="Ehlers B."/>
            <person name="Leendertz F.H."/>
        </authorList>
    </citation>
    <scope>NUCLEOTIDE SEQUENCE [LARGE SCALE GENOMIC DNA]</scope>
    <source>
        <strain evidence="10 11">DSM 18289</strain>
    </source>
</reference>
<dbReference type="SUPFAM" id="SSF53383">
    <property type="entry name" value="PLP-dependent transferases"/>
    <property type="match status" value="1"/>
</dbReference>
<dbReference type="InterPro" id="IPR015421">
    <property type="entry name" value="PyrdxlP-dep_Trfase_major"/>
</dbReference>
<feature type="domain" description="Aminotransferase class I/classII large" evidence="9">
    <location>
        <begin position="34"/>
        <end position="395"/>
    </location>
</feature>
<dbReference type="InterPro" id="IPR050596">
    <property type="entry name" value="AspAT/PAT-like"/>
</dbReference>
<gene>
    <name evidence="10" type="ORF">SAMN06265368_3890</name>
</gene>
<keyword evidence="6" id="KW-0663">Pyridoxal phosphate</keyword>
<evidence type="ECO:0000256" key="1">
    <source>
        <dbReference type="ARBA" id="ARBA00001933"/>
    </source>
</evidence>
<dbReference type="GO" id="GO:0030170">
    <property type="term" value="F:pyridoxal phosphate binding"/>
    <property type="evidence" value="ECO:0007669"/>
    <property type="project" value="InterPro"/>
</dbReference>
<dbReference type="InterPro" id="IPR004838">
    <property type="entry name" value="NHTrfase_class1_PyrdxlP-BS"/>
</dbReference>
<accession>A0A285PGD4</accession>
<dbReference type="PANTHER" id="PTHR46383:SF1">
    <property type="entry name" value="ASPARTATE AMINOTRANSFERASE"/>
    <property type="match status" value="1"/>
</dbReference>
<dbReference type="Gene3D" id="3.90.1150.10">
    <property type="entry name" value="Aspartate Aminotransferase, domain 1"/>
    <property type="match status" value="1"/>
</dbReference>